<dbReference type="Proteomes" id="UP000005709">
    <property type="component" value="Unassembled WGS sequence"/>
</dbReference>
<evidence type="ECO:0000313" key="1">
    <source>
        <dbReference type="EMBL" id="EEV17332.1"/>
    </source>
</evidence>
<protein>
    <submittedName>
        <fullName evidence="1">Uncharacterized protein</fullName>
    </submittedName>
</protein>
<comment type="caution">
    <text evidence="1">The sequence shown here is derived from an EMBL/GenBank/DDBJ whole genome shotgun (WGS) entry which is preliminary data.</text>
</comment>
<accession>C8PIG7</accession>
<dbReference type="AlphaFoldDB" id="C8PIG7"/>
<gene>
    <name evidence="1" type="ORF">CAMGR0001_1628</name>
</gene>
<dbReference type="EMBL" id="ACYG01000027">
    <property type="protein sequence ID" value="EEV17332.1"/>
    <property type="molecule type" value="Genomic_DNA"/>
</dbReference>
<sequence length="37" mass="4212">MINKILKNSKQATRLNFILSRAESQLNLAQTAYNSCK</sequence>
<reference evidence="1 2" key="1">
    <citation type="submission" date="2009-07" db="EMBL/GenBank/DDBJ databases">
        <authorList>
            <person name="Madupu R."/>
            <person name="Sebastian Y."/>
            <person name="Durkin A.S."/>
            <person name="Torralba M."/>
            <person name="Methe B."/>
            <person name="Sutton G.G."/>
            <person name="Strausberg R.L."/>
            <person name="Nelson K.E."/>
        </authorList>
    </citation>
    <scope>NUCLEOTIDE SEQUENCE [LARGE SCALE GENOMIC DNA]</scope>
    <source>
        <strain evidence="1 2">RM3268</strain>
    </source>
</reference>
<name>C8PIG7_9BACT</name>
<proteinExistence type="predicted"/>
<organism evidence="1 2">
    <name type="scientific">Campylobacter gracilis RM3268</name>
    <dbReference type="NCBI Taxonomy" id="553220"/>
    <lineage>
        <taxon>Bacteria</taxon>
        <taxon>Pseudomonadati</taxon>
        <taxon>Campylobacterota</taxon>
        <taxon>Epsilonproteobacteria</taxon>
        <taxon>Campylobacterales</taxon>
        <taxon>Campylobacteraceae</taxon>
        <taxon>Campylobacter</taxon>
    </lineage>
</organism>
<evidence type="ECO:0000313" key="2">
    <source>
        <dbReference type="Proteomes" id="UP000005709"/>
    </source>
</evidence>
<keyword evidence="2" id="KW-1185">Reference proteome</keyword>